<dbReference type="EMBL" id="BMYO01000004">
    <property type="protein sequence ID" value="GHD62391.1"/>
    <property type="molecule type" value="Genomic_DNA"/>
</dbReference>
<dbReference type="PANTHER" id="PTHR40269:SF1">
    <property type="entry name" value="OUTER MEMBRANE PROTEIN"/>
    <property type="match status" value="1"/>
</dbReference>
<sequence>MSRLLKASLLTAALISALPPTFVPAHAADAPASAPATTPGFTQAEIEQLVAPIALHPDSLLAQIFMASTYPLEVVQAQRWRQSNAKLSGKALETAVNQQPWDASVKALTAFPQVLQMMNDKLDWTQKLGDAFLADQKRVMDAVQVLRQRAQAAGNLKSGSEQTVTVKHSPGSQGSGGEIIVIEPAQPETVYVPVYNPTVVYGTWPYPYYTPYYWYPPGYVPGAAFFSFTAGIIVGGAFWGWGNCNWGGGDIDIDINNNFNRVEHHRDNANGKWQHKPEHRRGVEYRDNATKDRFRGQDGARPATHDRNRDAFRGRAEQGRQDLNRLDPAQRDAINRGGGDRAQTADRQRDRRDAGGVTRPSSGDMGRSLQSRQGNDALRNVQSPGIDRAASDRGRSSRASISRPPRTGRR</sequence>
<feature type="region of interest" description="Disordered" evidence="1">
    <location>
        <begin position="157"/>
        <end position="178"/>
    </location>
</feature>
<evidence type="ECO:0000256" key="2">
    <source>
        <dbReference type="SAM" id="SignalP"/>
    </source>
</evidence>
<dbReference type="Proteomes" id="UP000604737">
    <property type="component" value="Unassembled WGS sequence"/>
</dbReference>
<keyword evidence="2" id="KW-0732">Signal</keyword>
<feature type="compositionally biased region" description="Basic and acidic residues" evidence="1">
    <location>
        <begin position="280"/>
        <end position="334"/>
    </location>
</feature>
<dbReference type="Pfam" id="PF11737">
    <property type="entry name" value="DUF3300"/>
    <property type="match status" value="1"/>
</dbReference>
<accession>A0ABQ3GZ70</accession>
<reference evidence="4" key="1">
    <citation type="journal article" date="2019" name="Int. J. Syst. Evol. Microbiol.">
        <title>The Global Catalogue of Microorganisms (GCM) 10K type strain sequencing project: providing services to taxonomists for standard genome sequencing and annotation.</title>
        <authorList>
            <consortium name="The Broad Institute Genomics Platform"/>
            <consortium name="The Broad Institute Genome Sequencing Center for Infectious Disease"/>
            <person name="Wu L."/>
            <person name="Ma J."/>
        </authorList>
    </citation>
    <scope>NUCLEOTIDE SEQUENCE [LARGE SCALE GENOMIC DNA]</scope>
    <source>
        <strain evidence="4">KCTC 23701</strain>
    </source>
</reference>
<evidence type="ECO:0000256" key="1">
    <source>
        <dbReference type="SAM" id="MobiDB-lite"/>
    </source>
</evidence>
<protein>
    <recommendedName>
        <fullName evidence="5">DUF3300 domain-containing protein</fullName>
    </recommendedName>
</protein>
<proteinExistence type="predicted"/>
<feature type="signal peptide" evidence="2">
    <location>
        <begin position="1"/>
        <end position="27"/>
    </location>
</feature>
<dbReference type="RefSeq" id="WP_189460033.1">
    <property type="nucleotide sequence ID" value="NZ_BMYO01000004.1"/>
</dbReference>
<organism evidence="3 4">
    <name type="scientific">Jeongeupia chitinilytica</name>
    <dbReference type="NCBI Taxonomy" id="1041641"/>
    <lineage>
        <taxon>Bacteria</taxon>
        <taxon>Pseudomonadati</taxon>
        <taxon>Pseudomonadota</taxon>
        <taxon>Betaproteobacteria</taxon>
        <taxon>Neisseriales</taxon>
        <taxon>Chitinibacteraceae</taxon>
        <taxon>Jeongeupia</taxon>
    </lineage>
</organism>
<gene>
    <name evidence="3" type="ORF">GCM10007350_18280</name>
</gene>
<evidence type="ECO:0000313" key="3">
    <source>
        <dbReference type="EMBL" id="GHD62391.1"/>
    </source>
</evidence>
<keyword evidence="4" id="KW-1185">Reference proteome</keyword>
<dbReference type="PANTHER" id="PTHR40269">
    <property type="entry name" value="OUTER MEMBRANE PROTEIN-RELATED"/>
    <property type="match status" value="1"/>
</dbReference>
<feature type="compositionally biased region" description="Basic and acidic residues" evidence="1">
    <location>
        <begin position="343"/>
        <end position="354"/>
    </location>
</feature>
<feature type="region of interest" description="Disordered" evidence="1">
    <location>
        <begin position="268"/>
        <end position="410"/>
    </location>
</feature>
<feature type="chain" id="PRO_5045516631" description="DUF3300 domain-containing protein" evidence="2">
    <location>
        <begin position="28"/>
        <end position="410"/>
    </location>
</feature>
<comment type="caution">
    <text evidence="3">The sequence shown here is derived from an EMBL/GenBank/DDBJ whole genome shotgun (WGS) entry which is preliminary data.</text>
</comment>
<evidence type="ECO:0000313" key="4">
    <source>
        <dbReference type="Proteomes" id="UP000604737"/>
    </source>
</evidence>
<feature type="compositionally biased region" description="Low complexity" evidence="1">
    <location>
        <begin position="397"/>
        <end position="410"/>
    </location>
</feature>
<name>A0ABQ3GZ70_9NEIS</name>
<evidence type="ECO:0008006" key="5">
    <source>
        <dbReference type="Google" id="ProtNLM"/>
    </source>
</evidence>
<feature type="compositionally biased region" description="Polar residues" evidence="1">
    <location>
        <begin position="157"/>
        <end position="172"/>
    </location>
</feature>
<dbReference type="InterPro" id="IPR021728">
    <property type="entry name" value="DUF3300"/>
</dbReference>